<feature type="compositionally biased region" description="Polar residues" evidence="1">
    <location>
        <begin position="40"/>
        <end position="50"/>
    </location>
</feature>
<feature type="compositionally biased region" description="Basic residues" evidence="1">
    <location>
        <begin position="13"/>
        <end position="25"/>
    </location>
</feature>
<gene>
    <name evidence="2" type="ORF">SDC9_199300</name>
</gene>
<evidence type="ECO:0000313" key="2">
    <source>
        <dbReference type="EMBL" id="MPN51651.1"/>
    </source>
</evidence>
<dbReference type="AlphaFoldDB" id="A0A645IK32"/>
<protein>
    <submittedName>
        <fullName evidence="2">Uncharacterized protein</fullName>
    </submittedName>
</protein>
<feature type="compositionally biased region" description="Low complexity" evidence="1">
    <location>
        <begin position="93"/>
        <end position="109"/>
    </location>
</feature>
<feature type="compositionally biased region" description="Basic and acidic residues" evidence="1">
    <location>
        <begin position="68"/>
        <end position="77"/>
    </location>
</feature>
<sequence length="136" mass="15478">MADQLADHDAQRHRSHQRHHRRRIAKAADDQPVQRHPQATYRNHSQQAGRPQQHPWGGAAQRHHQGLQHRERHEGRNHGNVAMGEMNHLQHTEQQAEAQGEQAVDAAQGQPVNELLEQHIVHVSISSTSWVRGHSG</sequence>
<name>A0A645IK32_9ZZZZ</name>
<accession>A0A645IK32</accession>
<feature type="region of interest" description="Disordered" evidence="1">
    <location>
        <begin position="1"/>
        <end position="109"/>
    </location>
</feature>
<comment type="caution">
    <text evidence="2">The sequence shown here is derived from an EMBL/GenBank/DDBJ whole genome shotgun (WGS) entry which is preliminary data.</text>
</comment>
<organism evidence="2">
    <name type="scientific">bioreactor metagenome</name>
    <dbReference type="NCBI Taxonomy" id="1076179"/>
    <lineage>
        <taxon>unclassified sequences</taxon>
        <taxon>metagenomes</taxon>
        <taxon>ecological metagenomes</taxon>
    </lineage>
</organism>
<feature type="compositionally biased region" description="Basic and acidic residues" evidence="1">
    <location>
        <begin position="1"/>
        <end position="12"/>
    </location>
</feature>
<reference evidence="2" key="1">
    <citation type="submission" date="2019-08" db="EMBL/GenBank/DDBJ databases">
        <authorList>
            <person name="Kucharzyk K."/>
            <person name="Murdoch R.W."/>
            <person name="Higgins S."/>
            <person name="Loffler F."/>
        </authorList>
    </citation>
    <scope>NUCLEOTIDE SEQUENCE</scope>
</reference>
<dbReference type="EMBL" id="VSSQ01116977">
    <property type="protein sequence ID" value="MPN51651.1"/>
    <property type="molecule type" value="Genomic_DNA"/>
</dbReference>
<proteinExistence type="predicted"/>
<evidence type="ECO:0000256" key="1">
    <source>
        <dbReference type="SAM" id="MobiDB-lite"/>
    </source>
</evidence>